<dbReference type="InterPro" id="IPR053164">
    <property type="entry name" value="IS1016-like_transposase"/>
</dbReference>
<organism evidence="1 2">
    <name type="scientific">Thelohanellus kitauei</name>
    <name type="common">Myxosporean</name>
    <dbReference type="NCBI Taxonomy" id="669202"/>
    <lineage>
        <taxon>Eukaryota</taxon>
        <taxon>Metazoa</taxon>
        <taxon>Cnidaria</taxon>
        <taxon>Myxozoa</taxon>
        <taxon>Myxosporea</taxon>
        <taxon>Bivalvulida</taxon>
        <taxon>Platysporina</taxon>
        <taxon>Myxobolidae</taxon>
        <taxon>Thelohanellus</taxon>
    </lineage>
</organism>
<dbReference type="AlphaFoldDB" id="A0A0C2J928"/>
<gene>
    <name evidence="1" type="ORF">RF11_03409</name>
</gene>
<dbReference type="OrthoDB" id="6627846at2759"/>
<evidence type="ECO:0000313" key="2">
    <source>
        <dbReference type="Proteomes" id="UP000031668"/>
    </source>
</evidence>
<comment type="caution">
    <text evidence="1">The sequence shown here is derived from an EMBL/GenBank/DDBJ whole genome shotgun (WGS) entry which is preliminary data.</text>
</comment>
<evidence type="ECO:0000313" key="1">
    <source>
        <dbReference type="EMBL" id="KII74324.1"/>
    </source>
</evidence>
<protein>
    <submittedName>
        <fullName evidence="1">Uncharacterized protein</fullName>
    </submittedName>
</protein>
<sequence length="135" mass="15982">MNENLFQTEKLGVADRKVQIDHNLLRGRRKSCRGRMLRWDQNPSLAEINEFNLLHDDNDEDVNPLRNYGRRIQGPWIFGMAECHLIRDNNTYQTKSVRLFHVERRDASTLIPLIRDNVEAESTIWSDEWGAYSRI</sequence>
<reference evidence="1 2" key="1">
    <citation type="journal article" date="2014" name="Genome Biol. Evol.">
        <title>The genome of the myxosporean Thelohanellus kitauei shows adaptations to nutrient acquisition within its fish host.</title>
        <authorList>
            <person name="Yang Y."/>
            <person name="Xiong J."/>
            <person name="Zhou Z."/>
            <person name="Huo F."/>
            <person name="Miao W."/>
            <person name="Ran C."/>
            <person name="Liu Y."/>
            <person name="Zhang J."/>
            <person name="Feng J."/>
            <person name="Wang M."/>
            <person name="Wang M."/>
            <person name="Wang L."/>
            <person name="Yao B."/>
        </authorList>
    </citation>
    <scope>NUCLEOTIDE SEQUENCE [LARGE SCALE GENOMIC DNA]</scope>
    <source>
        <strain evidence="1">Wuqing</strain>
    </source>
</reference>
<proteinExistence type="predicted"/>
<accession>A0A0C2J928</accession>
<keyword evidence="2" id="KW-1185">Reference proteome</keyword>
<dbReference type="Proteomes" id="UP000031668">
    <property type="component" value="Unassembled WGS sequence"/>
</dbReference>
<dbReference type="EMBL" id="JWZT01000451">
    <property type="protein sequence ID" value="KII74324.1"/>
    <property type="molecule type" value="Genomic_DNA"/>
</dbReference>
<dbReference type="PANTHER" id="PTHR47163">
    <property type="entry name" value="DDE_TNP_IS1595 DOMAIN-CONTAINING PROTEIN"/>
    <property type="match status" value="1"/>
</dbReference>
<name>A0A0C2J928_THEKT</name>
<dbReference type="PANTHER" id="PTHR47163:SF2">
    <property type="entry name" value="SI:DKEY-17M8.2"/>
    <property type="match status" value="1"/>
</dbReference>